<dbReference type="KEGG" id="cef:CE0982"/>
<accession>Q8FQY5</accession>
<feature type="transmembrane region" description="Helical" evidence="1">
    <location>
        <begin position="117"/>
        <end position="135"/>
    </location>
</feature>
<dbReference type="EMBL" id="BA000035">
    <property type="protein sequence ID" value="BAC17792.1"/>
    <property type="molecule type" value="Genomic_DNA"/>
</dbReference>
<feature type="transmembrane region" description="Helical" evidence="1">
    <location>
        <begin position="147"/>
        <end position="165"/>
    </location>
</feature>
<feature type="transmembrane region" description="Helical" evidence="1">
    <location>
        <begin position="12"/>
        <end position="35"/>
    </location>
</feature>
<keyword evidence="3" id="KW-1185">Reference proteome</keyword>
<keyword evidence="1" id="KW-0812">Transmembrane</keyword>
<dbReference type="STRING" id="196164.gene:10741388"/>
<reference evidence="2 3" key="1">
    <citation type="journal article" date="2003" name="Genome Res.">
        <title>Comparative complete genome sequence analysis of the amino acid replacements responsible for the thermostability of Corynebacterium efficiens.</title>
        <authorList>
            <person name="Nishio Y."/>
            <person name="Nakamura Y."/>
            <person name="Kawarabayasi Y."/>
            <person name="Usuda Y."/>
            <person name="Kimura E."/>
            <person name="Sugimoto S."/>
            <person name="Matsui K."/>
            <person name="Yamagishi A."/>
            <person name="Kikuchi H."/>
            <person name="Ikeo K."/>
            <person name="Gojobori T."/>
        </authorList>
    </citation>
    <scope>NUCLEOTIDE SEQUENCE [LARGE SCALE GENOMIC DNA]</scope>
    <source>
        <strain evidence="3">DSM 44549 / YS-314 / AJ 12310 / JCM 11189 / NBRC 100395</strain>
    </source>
</reference>
<organism evidence="2 3">
    <name type="scientific">Corynebacterium efficiens (strain DSM 44549 / YS-314 / AJ 12310 / JCM 11189 / NBRC 100395)</name>
    <dbReference type="NCBI Taxonomy" id="196164"/>
    <lineage>
        <taxon>Bacteria</taxon>
        <taxon>Bacillati</taxon>
        <taxon>Actinomycetota</taxon>
        <taxon>Actinomycetes</taxon>
        <taxon>Mycobacteriales</taxon>
        <taxon>Corynebacteriaceae</taxon>
        <taxon>Corynebacterium</taxon>
    </lineage>
</organism>
<dbReference type="OrthoDB" id="4403602at2"/>
<keyword evidence="1" id="KW-1133">Transmembrane helix</keyword>
<protein>
    <recommendedName>
        <fullName evidence="4">DUF5808 domain-containing protein</fullName>
    </recommendedName>
</protein>
<evidence type="ECO:0000313" key="3">
    <source>
        <dbReference type="Proteomes" id="UP000001409"/>
    </source>
</evidence>
<name>Q8FQY5_COREF</name>
<accession>C8NNB9</accession>
<feature type="transmembrane region" description="Helical" evidence="1">
    <location>
        <begin position="63"/>
        <end position="85"/>
    </location>
</feature>
<evidence type="ECO:0000313" key="2">
    <source>
        <dbReference type="EMBL" id="BAC17792.1"/>
    </source>
</evidence>
<evidence type="ECO:0000256" key="1">
    <source>
        <dbReference type="SAM" id="Phobius"/>
    </source>
</evidence>
<keyword evidence="1" id="KW-0472">Membrane</keyword>
<sequence>MKPLARIPVPWGWYLGIVGLIVVSVAVSASMLSLVPQQMPARVSSGLVALGGSYSPPMSTGTLIARVTAGPLLVLIIAAGISLLISSQSARLQQNYPEASAVAVGRRWAFLNNVQSCLGWFSFFTAAILVVSSIRLNSPGFVSTIEMSAYVVCIVVLAWALLVSLRRGQILIDRALPVGEDDTSLKWGLIYHNPADPRVFVEIDSGQTTVVNMARPASWGLVVAMIIPAIFIVGLVVYVS</sequence>
<dbReference type="AlphaFoldDB" id="Q8FQY5"/>
<evidence type="ECO:0008006" key="4">
    <source>
        <dbReference type="Google" id="ProtNLM"/>
    </source>
</evidence>
<proteinExistence type="predicted"/>
<feature type="transmembrane region" description="Helical" evidence="1">
    <location>
        <begin position="219"/>
        <end position="239"/>
    </location>
</feature>
<dbReference type="eggNOG" id="COG4194">
    <property type="taxonomic scope" value="Bacteria"/>
</dbReference>
<dbReference type="RefSeq" id="WP_006770053.1">
    <property type="nucleotide sequence ID" value="NC_004369.1"/>
</dbReference>
<dbReference type="HOGENOM" id="CLU_1164327_0_0_11"/>
<dbReference type="Proteomes" id="UP000001409">
    <property type="component" value="Chromosome"/>
</dbReference>